<dbReference type="Gene3D" id="3.30.420.10">
    <property type="entry name" value="Ribonuclease H-like superfamily/Ribonuclease H"/>
    <property type="match status" value="1"/>
</dbReference>
<dbReference type="AlphaFoldDB" id="A0A4Y2JMF4"/>
<gene>
    <name evidence="2" type="ORF">AVEN_205547_1</name>
</gene>
<sequence>MAKLQPENTAFQAELLAIHEAIIWAIEQNVVCNTWRDSKSSLLAIKSLKTINGTAKTAPTLLFQHPKIIINWIKVGNGGLGNEKADKSAKRSYDRRNCFQSTKTS</sequence>
<name>A0A4Y2JMF4_ARAVE</name>
<dbReference type="GO" id="GO:0003676">
    <property type="term" value="F:nucleic acid binding"/>
    <property type="evidence" value="ECO:0007669"/>
    <property type="project" value="InterPro"/>
</dbReference>
<dbReference type="InterPro" id="IPR036397">
    <property type="entry name" value="RNaseH_sf"/>
</dbReference>
<dbReference type="Proteomes" id="UP000499080">
    <property type="component" value="Unassembled WGS sequence"/>
</dbReference>
<proteinExistence type="predicted"/>
<keyword evidence="3" id="KW-1185">Reference proteome</keyword>
<reference evidence="2 3" key="1">
    <citation type="journal article" date="2019" name="Sci. Rep.">
        <title>Orb-weaving spider Araneus ventricosus genome elucidates the spidroin gene catalogue.</title>
        <authorList>
            <person name="Kono N."/>
            <person name="Nakamura H."/>
            <person name="Ohtoshi R."/>
            <person name="Moran D.A.P."/>
            <person name="Shinohara A."/>
            <person name="Yoshida Y."/>
            <person name="Fujiwara M."/>
            <person name="Mori M."/>
            <person name="Tomita M."/>
            <person name="Arakawa K."/>
        </authorList>
    </citation>
    <scope>NUCLEOTIDE SEQUENCE [LARGE SCALE GENOMIC DNA]</scope>
</reference>
<comment type="caution">
    <text evidence="2">The sequence shown here is derived from an EMBL/GenBank/DDBJ whole genome shotgun (WGS) entry which is preliminary data.</text>
</comment>
<protein>
    <submittedName>
        <fullName evidence="2">Uncharacterized protein</fullName>
    </submittedName>
</protein>
<dbReference type="InterPro" id="IPR012337">
    <property type="entry name" value="RNaseH-like_sf"/>
</dbReference>
<evidence type="ECO:0000256" key="1">
    <source>
        <dbReference type="SAM" id="MobiDB-lite"/>
    </source>
</evidence>
<dbReference type="SUPFAM" id="SSF53098">
    <property type="entry name" value="Ribonuclease H-like"/>
    <property type="match status" value="1"/>
</dbReference>
<feature type="compositionally biased region" description="Basic and acidic residues" evidence="1">
    <location>
        <begin position="83"/>
        <end position="97"/>
    </location>
</feature>
<feature type="region of interest" description="Disordered" evidence="1">
    <location>
        <begin position="78"/>
        <end position="105"/>
    </location>
</feature>
<dbReference type="EMBL" id="BGPR01003715">
    <property type="protein sequence ID" value="GBM91561.1"/>
    <property type="molecule type" value="Genomic_DNA"/>
</dbReference>
<evidence type="ECO:0000313" key="2">
    <source>
        <dbReference type="EMBL" id="GBM91561.1"/>
    </source>
</evidence>
<dbReference type="OrthoDB" id="411823at2759"/>
<organism evidence="2 3">
    <name type="scientific">Araneus ventricosus</name>
    <name type="common">Orbweaver spider</name>
    <name type="synonym">Epeira ventricosa</name>
    <dbReference type="NCBI Taxonomy" id="182803"/>
    <lineage>
        <taxon>Eukaryota</taxon>
        <taxon>Metazoa</taxon>
        <taxon>Ecdysozoa</taxon>
        <taxon>Arthropoda</taxon>
        <taxon>Chelicerata</taxon>
        <taxon>Arachnida</taxon>
        <taxon>Araneae</taxon>
        <taxon>Araneomorphae</taxon>
        <taxon>Entelegynae</taxon>
        <taxon>Araneoidea</taxon>
        <taxon>Araneidae</taxon>
        <taxon>Araneus</taxon>
    </lineage>
</organism>
<evidence type="ECO:0000313" key="3">
    <source>
        <dbReference type="Proteomes" id="UP000499080"/>
    </source>
</evidence>
<accession>A0A4Y2JMF4</accession>